<dbReference type="PANTHER" id="PTHR36381:SF1">
    <property type="entry name" value="ETHYLENE-REGULATED TRANSCRIPT 2 (ERT2)"/>
    <property type="match status" value="1"/>
</dbReference>
<keyword evidence="2" id="KW-0812">Transmembrane</keyword>
<keyword evidence="2" id="KW-0472">Membrane</keyword>
<evidence type="ECO:0000256" key="2">
    <source>
        <dbReference type="SAM" id="Phobius"/>
    </source>
</evidence>
<accession>A0A8J5C5N7</accession>
<feature type="compositionally biased region" description="Pro residues" evidence="1">
    <location>
        <begin position="94"/>
        <end position="103"/>
    </location>
</feature>
<protein>
    <submittedName>
        <fullName evidence="3">Uncharacterized protein</fullName>
    </submittedName>
</protein>
<dbReference type="EMBL" id="JACMSC010000019">
    <property type="protein sequence ID" value="KAG6473137.1"/>
    <property type="molecule type" value="Genomic_DNA"/>
</dbReference>
<feature type="compositionally biased region" description="Basic residues" evidence="1">
    <location>
        <begin position="51"/>
        <end position="65"/>
    </location>
</feature>
<evidence type="ECO:0000313" key="4">
    <source>
        <dbReference type="Proteomes" id="UP000734854"/>
    </source>
</evidence>
<feature type="region of interest" description="Disordered" evidence="1">
    <location>
        <begin position="51"/>
        <end position="113"/>
    </location>
</feature>
<dbReference type="Proteomes" id="UP000734854">
    <property type="component" value="Unassembled WGS sequence"/>
</dbReference>
<evidence type="ECO:0000256" key="1">
    <source>
        <dbReference type="SAM" id="MobiDB-lite"/>
    </source>
</evidence>
<feature type="transmembrane region" description="Helical" evidence="2">
    <location>
        <begin position="171"/>
        <end position="198"/>
    </location>
</feature>
<comment type="caution">
    <text evidence="3">The sequence shown here is derived from an EMBL/GenBank/DDBJ whole genome shotgun (WGS) entry which is preliminary data.</text>
</comment>
<proteinExistence type="predicted"/>
<feature type="compositionally biased region" description="Low complexity" evidence="1">
    <location>
        <begin position="66"/>
        <end position="93"/>
    </location>
</feature>
<sequence length="234" mass="25295">MPPNLWKRFRAGGSGSEVSRLLAGLRPPEQRGSLVVQTGFPTSLADLVVKNRGRLKKPSRRKKPQPSKLDSSVLGSVVSSSAAASAPPFNVSPRPGPFDPPAPEVDSSSLSSLGPFQLDEASNGDADASIEAEENTVSNVAFDEVSGNEKQCIKLAKQDRHETKFRNSQVLVFWAVALLGLLGGKTSAIVLTASWYLLSRPIEFLRKKGMNLFVLATDISYPFFLWQNATVEAL</sequence>
<name>A0A8J5C5N7_ZINOF</name>
<dbReference type="PANTHER" id="PTHR36381">
    <property type="entry name" value="ETHYLENE-REGULATED TRANSCRIPT 2 (ERT2)"/>
    <property type="match status" value="1"/>
</dbReference>
<keyword evidence="4" id="KW-1185">Reference proteome</keyword>
<evidence type="ECO:0000313" key="3">
    <source>
        <dbReference type="EMBL" id="KAG6473137.1"/>
    </source>
</evidence>
<gene>
    <name evidence="3" type="ORF">ZIOFF_067044</name>
</gene>
<organism evidence="3 4">
    <name type="scientific">Zingiber officinale</name>
    <name type="common">Ginger</name>
    <name type="synonym">Amomum zingiber</name>
    <dbReference type="NCBI Taxonomy" id="94328"/>
    <lineage>
        <taxon>Eukaryota</taxon>
        <taxon>Viridiplantae</taxon>
        <taxon>Streptophyta</taxon>
        <taxon>Embryophyta</taxon>
        <taxon>Tracheophyta</taxon>
        <taxon>Spermatophyta</taxon>
        <taxon>Magnoliopsida</taxon>
        <taxon>Liliopsida</taxon>
        <taxon>Zingiberales</taxon>
        <taxon>Zingiberaceae</taxon>
        <taxon>Zingiber</taxon>
    </lineage>
</organism>
<keyword evidence="2" id="KW-1133">Transmembrane helix</keyword>
<dbReference type="AlphaFoldDB" id="A0A8J5C5N7"/>
<reference evidence="3 4" key="1">
    <citation type="submission" date="2020-08" db="EMBL/GenBank/DDBJ databases">
        <title>Plant Genome Project.</title>
        <authorList>
            <person name="Zhang R.-G."/>
        </authorList>
    </citation>
    <scope>NUCLEOTIDE SEQUENCE [LARGE SCALE GENOMIC DNA]</scope>
    <source>
        <tissue evidence="3">Rhizome</tissue>
    </source>
</reference>